<dbReference type="SUPFAM" id="SSF57196">
    <property type="entry name" value="EGF/Laminin"/>
    <property type="match status" value="2"/>
</dbReference>
<dbReference type="InterPro" id="IPR001881">
    <property type="entry name" value="EGF-like_Ca-bd_dom"/>
</dbReference>
<evidence type="ECO:0000256" key="6">
    <source>
        <dbReference type="SAM" id="MobiDB-lite"/>
    </source>
</evidence>
<dbReference type="InterPro" id="IPR049883">
    <property type="entry name" value="NOTCH1_EGF-like"/>
</dbReference>
<feature type="chain" id="PRO_5044624293" evidence="8">
    <location>
        <begin position="33"/>
        <end position="538"/>
    </location>
</feature>
<dbReference type="PROSITE" id="PS01187">
    <property type="entry name" value="EGF_CA"/>
    <property type="match status" value="1"/>
</dbReference>
<dbReference type="GO" id="GO:0005509">
    <property type="term" value="F:calcium ion binding"/>
    <property type="evidence" value="ECO:0007669"/>
    <property type="project" value="InterPro"/>
</dbReference>
<dbReference type="InterPro" id="IPR000742">
    <property type="entry name" value="EGF"/>
</dbReference>
<dbReference type="Proteomes" id="UP000046395">
    <property type="component" value="Unassembled WGS sequence"/>
</dbReference>
<dbReference type="GO" id="GO:0016020">
    <property type="term" value="C:membrane"/>
    <property type="evidence" value="ECO:0007669"/>
    <property type="project" value="UniProtKB-SubCell"/>
</dbReference>
<dbReference type="PROSITE" id="PS00022">
    <property type="entry name" value="EGF_1"/>
    <property type="match status" value="2"/>
</dbReference>
<comment type="caution">
    <text evidence="5">Lacks conserved residue(s) required for the propagation of feature annotation.</text>
</comment>
<dbReference type="PANTHER" id="PTHR24049">
    <property type="entry name" value="CRUMBS FAMILY MEMBER"/>
    <property type="match status" value="1"/>
</dbReference>
<feature type="disulfide bond" evidence="5">
    <location>
        <begin position="379"/>
        <end position="389"/>
    </location>
</feature>
<sequence length="538" mass="59869">MYKPVGPLNPFSNGHLLAPAVVSFFVLLSTCAESTICPYEIDAERNPGWYDHLRQKCVTAFGSRESQRNGSAIHNWWNECRTLLNGSLITLGLSHASSTYELADTIQNVLNRALGVSKQNLSFLAAYRIDGALLESNIGTDPVSVEVKLTHFTRHPTKEQAKYLSVGRSAWLRVNGSYRYNYSTIRMDALRTHMAVDQWTIYSKGLCALYRLKDHLVKQVQYKECDDKTLWGAVALCESDRATKCAGPEKELQDHRRSFPSAQCSSCHAGGKGPFCLVVDAINKSAELSARTGENERVECGSGTCKNGELCEKKPDGDKWTCKRLRRKSDNFPKQKRGFGRKLLPEVCIAGQLSDDRTRCVCLPNVTGLRCDKPFGDFCSGNPCKQGWCKSAVVIDVGLVTSCKCFKGFTGKYCDKDMDECTENLFSCPLNSKCVNTIGSYKCLCHEGRTGRKCDKVVANPERGKDEGKKYKLFIISVVGIVLGTVMVLAASYMLCLKRRMQKRMRESVTMTGTMSRSGSGKTKSHAKSFDEHRSLLK</sequence>
<evidence type="ECO:0000259" key="9">
    <source>
        <dbReference type="PROSITE" id="PS50026"/>
    </source>
</evidence>
<dbReference type="PROSITE" id="PS00010">
    <property type="entry name" value="ASX_HYDROXYL"/>
    <property type="match status" value="1"/>
</dbReference>
<dbReference type="CDD" id="cd00054">
    <property type="entry name" value="EGF_CA"/>
    <property type="match status" value="1"/>
</dbReference>
<evidence type="ECO:0000256" key="5">
    <source>
        <dbReference type="PROSITE-ProRule" id="PRU00076"/>
    </source>
</evidence>
<dbReference type="SMART" id="SM00181">
    <property type="entry name" value="EGF"/>
    <property type="match status" value="3"/>
</dbReference>
<accession>A0A5S6QHB4</accession>
<dbReference type="WBParaSite" id="TMUE_2000006247.1">
    <property type="protein sequence ID" value="TMUE_2000006247.1"/>
    <property type="gene ID" value="WBGene00299530"/>
</dbReference>
<dbReference type="InterPro" id="IPR000152">
    <property type="entry name" value="EGF-type_Asp/Asn_hydroxyl_site"/>
</dbReference>
<dbReference type="AlphaFoldDB" id="A0A5S6QHB4"/>
<evidence type="ECO:0000256" key="7">
    <source>
        <dbReference type="SAM" id="Phobius"/>
    </source>
</evidence>
<dbReference type="WBParaSite" id="TMUE_2000006247.2">
    <property type="protein sequence ID" value="TMUE_2000006247.2"/>
    <property type="gene ID" value="WBGene00299530"/>
</dbReference>
<dbReference type="STRING" id="70415.A0A5S6QHB4"/>
<dbReference type="Gene3D" id="2.10.25.10">
    <property type="entry name" value="Laminin"/>
    <property type="match status" value="2"/>
</dbReference>
<keyword evidence="3" id="KW-0677">Repeat</keyword>
<dbReference type="FunFam" id="2.10.25.10:FF:000038">
    <property type="entry name" value="Fibrillin 2"/>
    <property type="match status" value="1"/>
</dbReference>
<evidence type="ECO:0000313" key="10">
    <source>
        <dbReference type="Proteomes" id="UP000046395"/>
    </source>
</evidence>
<dbReference type="InterPro" id="IPR018097">
    <property type="entry name" value="EGF_Ca-bd_CS"/>
</dbReference>
<keyword evidence="10" id="KW-1185">Reference proteome</keyword>
<dbReference type="PROSITE" id="PS50026">
    <property type="entry name" value="EGF_3"/>
    <property type="match status" value="2"/>
</dbReference>
<feature type="transmembrane region" description="Helical" evidence="7">
    <location>
        <begin position="473"/>
        <end position="496"/>
    </location>
</feature>
<dbReference type="InterPro" id="IPR051022">
    <property type="entry name" value="Notch_Cell-Fate_Det"/>
</dbReference>
<dbReference type="Pfam" id="PF07645">
    <property type="entry name" value="EGF_CA"/>
    <property type="match status" value="1"/>
</dbReference>
<evidence type="ECO:0000256" key="2">
    <source>
        <dbReference type="ARBA" id="ARBA00022729"/>
    </source>
</evidence>
<organism evidence="10 11">
    <name type="scientific">Trichuris muris</name>
    <name type="common">Mouse whipworm</name>
    <dbReference type="NCBI Taxonomy" id="70415"/>
    <lineage>
        <taxon>Eukaryota</taxon>
        <taxon>Metazoa</taxon>
        <taxon>Ecdysozoa</taxon>
        <taxon>Nematoda</taxon>
        <taxon>Enoplea</taxon>
        <taxon>Dorylaimia</taxon>
        <taxon>Trichinellida</taxon>
        <taxon>Trichuridae</taxon>
        <taxon>Trichuris</taxon>
    </lineage>
</organism>
<feature type="disulfide bond" evidence="5">
    <location>
        <begin position="445"/>
        <end position="454"/>
    </location>
</feature>
<keyword evidence="7" id="KW-0472">Membrane</keyword>
<dbReference type="PROSITE" id="PS01186">
    <property type="entry name" value="EGF_2"/>
    <property type="match status" value="1"/>
</dbReference>
<evidence type="ECO:0000256" key="1">
    <source>
        <dbReference type="ARBA" id="ARBA00022536"/>
    </source>
</evidence>
<keyword evidence="2 8" id="KW-0732">Signal</keyword>
<keyword evidence="4 5" id="KW-1015">Disulfide bond</keyword>
<proteinExistence type="predicted"/>
<feature type="disulfide bond" evidence="5">
    <location>
        <begin position="405"/>
        <end position="414"/>
    </location>
</feature>
<name>A0A5S6QHB4_TRIMR</name>
<feature type="compositionally biased region" description="Polar residues" evidence="6">
    <location>
        <begin position="509"/>
        <end position="522"/>
    </location>
</feature>
<feature type="domain" description="EGF-like" evidence="9">
    <location>
        <begin position="417"/>
        <end position="455"/>
    </location>
</feature>
<feature type="domain" description="EGF-like" evidence="9">
    <location>
        <begin position="375"/>
        <end position="415"/>
    </location>
</feature>
<feature type="signal peptide" evidence="8">
    <location>
        <begin position="1"/>
        <end position="32"/>
    </location>
</feature>
<dbReference type="SMART" id="SM00179">
    <property type="entry name" value="EGF_CA"/>
    <property type="match status" value="1"/>
</dbReference>
<keyword evidence="7" id="KW-0812">Transmembrane</keyword>
<evidence type="ECO:0000313" key="11">
    <source>
        <dbReference type="WBParaSite" id="TMUE_2000006247.1"/>
    </source>
</evidence>
<keyword evidence="7" id="KW-1133">Transmembrane helix</keyword>
<dbReference type="PANTHER" id="PTHR24049:SF29">
    <property type="entry name" value="EGF-LIKE DOMAIN-CONTAINING PROTEIN"/>
    <property type="match status" value="1"/>
</dbReference>
<feature type="compositionally biased region" description="Basic and acidic residues" evidence="6">
    <location>
        <begin position="528"/>
        <end position="538"/>
    </location>
</feature>
<keyword evidence="1 5" id="KW-0245">EGF-like domain</keyword>
<evidence type="ECO:0000256" key="8">
    <source>
        <dbReference type="SAM" id="SignalP"/>
    </source>
</evidence>
<feature type="region of interest" description="Disordered" evidence="6">
    <location>
        <begin position="509"/>
        <end position="538"/>
    </location>
</feature>
<evidence type="ECO:0000256" key="3">
    <source>
        <dbReference type="ARBA" id="ARBA00022737"/>
    </source>
</evidence>
<evidence type="ECO:0000256" key="4">
    <source>
        <dbReference type="ARBA" id="ARBA00023157"/>
    </source>
</evidence>
<protein>
    <submittedName>
        <fullName evidence="11">EGF-like domain-containing protein</fullName>
    </submittedName>
</protein>
<reference evidence="11" key="2">
    <citation type="submission" date="2019-12" db="UniProtKB">
        <authorList>
            <consortium name="WormBaseParasite"/>
        </authorList>
    </citation>
    <scope>IDENTIFICATION</scope>
</reference>
<reference evidence="10" key="1">
    <citation type="submission" date="2014-03" db="EMBL/GenBank/DDBJ databases">
        <title>The whipworm genome and dual-species transcriptomics of an intimate host-pathogen interaction.</title>
        <authorList>
            <person name="Foth B.J."/>
            <person name="Tsai I.J."/>
            <person name="Reid A.J."/>
            <person name="Bancroft A.J."/>
            <person name="Nichol S."/>
            <person name="Tracey A."/>
            <person name="Holroyd N."/>
            <person name="Cotton J.A."/>
            <person name="Stanley E.J."/>
            <person name="Zarowiecki M."/>
            <person name="Liu J.Z."/>
            <person name="Huckvale T."/>
            <person name="Cooper P.J."/>
            <person name="Grencis R.K."/>
            <person name="Berriman M."/>
        </authorList>
    </citation>
    <scope>NUCLEOTIDE SEQUENCE [LARGE SCALE GENOMIC DNA]</scope>
    <source>
        <strain evidence="10">Edinburgh</strain>
    </source>
</reference>